<accession>A0ACB8UT04</accession>
<proteinExistence type="predicted"/>
<sequence>MEASESDQNIESGEKPPQQKLNQMIQNFHTKAALIILHSRIELRPWIVNGVVRTNRWFNVGLDEADELRPALIPWKTSNCTTNRPPPMIIEIYLDLTQLTNNQSLVILDDKGKRWDVVEALAASGCLDNSEAFKQGLILERWRIELGPGPDDFPTDLGLPAVYKKSIVVFRSLYTYSKMLPAWKFFKRHAKVRPVPALLLKYRIIQGTEEQTRTSKDPLRVPLVPETDKVVESYSFGMTESPAGTFSAQVTYRSNCDFRVDDSEALLSSRFMGVDEGVFKPSLPSDDPYTTHGKGPGSLPVRRQMPGASDLGQMYGSMSTFHHPGLTRAASPITAVRTATERAAGSPRSPSSPTFSNSPRLTQARVAALSSEGNPQVPRRPSISVQPFKAPPLSASPALTDNHIGLHGKAPGTREAPINIPTTTNNMQRPGTPSRRSTNASETAMGSSTSGSPKPASISRFSSSFSHRRGRPSFGGTSRPNEDHSSDRVSISTSPAYPAMATFADTGATSSESVQADEDNISDFLKMLDLNKGLLSKREAGSSESNSKRTSTVLSRFRKMKESNTMLSESMSSSLILQQTAPLKQPSVSMPTSGAAISVSSSPGKAISPHTPHTPAVPSRLSANSVVDYSRHDRPSRQSSKTASERTMVAQTGSQRAESSANAIDIPQSPRPFPPTFRRPSSAAPRRSSSATEEDPADYSPFGMRSLSLGAEERSLMSLSELVQGATSGEPEPSSIPQNHSANVTNRSTAKETLKVENISGISRPYQPRFAHARNRGSFGHLQSHNSAASSLGRGSVASNTTDAEREGCSGSVSNSGTSIAPDTRRSLTHRFSMNRGTCIPPHFDEDEPLLFAMSDFGVSRRSLEEGKKGGPGANP</sequence>
<organism evidence="1">
    <name type="scientific">Ophidiomyces ophidiicola</name>
    <dbReference type="NCBI Taxonomy" id="1387563"/>
    <lineage>
        <taxon>Eukaryota</taxon>
        <taxon>Fungi</taxon>
        <taxon>Dikarya</taxon>
        <taxon>Ascomycota</taxon>
        <taxon>Pezizomycotina</taxon>
        <taxon>Eurotiomycetes</taxon>
        <taxon>Eurotiomycetidae</taxon>
        <taxon>Onygenales</taxon>
        <taxon>Onygenaceae</taxon>
        <taxon>Ophidiomyces</taxon>
    </lineage>
</organism>
<evidence type="ECO:0000313" key="1">
    <source>
        <dbReference type="EMBL" id="KAI2382780.1"/>
    </source>
</evidence>
<reference evidence="1" key="1">
    <citation type="journal article" date="2022" name="bioRxiv">
        <title>Population genetic analysis of Ophidiomyces ophidiicola, the causative agent of snake fungal disease, indicates recent introductions to the USA.</title>
        <authorList>
            <person name="Ladner J.T."/>
            <person name="Palmer J.M."/>
            <person name="Ettinger C.L."/>
            <person name="Stajich J.E."/>
            <person name="Farrell T.M."/>
            <person name="Glorioso B.M."/>
            <person name="Lawson B."/>
            <person name="Price S.J."/>
            <person name="Stengle A.G."/>
            <person name="Grear D.A."/>
            <person name="Lorch J.M."/>
        </authorList>
    </citation>
    <scope>NUCLEOTIDE SEQUENCE</scope>
    <source>
        <strain evidence="1">NWHC 24266-5</strain>
    </source>
</reference>
<dbReference type="EMBL" id="JALBCA010000109">
    <property type="protein sequence ID" value="KAI2382780.1"/>
    <property type="molecule type" value="Genomic_DNA"/>
</dbReference>
<comment type="caution">
    <text evidence="1">The sequence shown here is derived from an EMBL/GenBank/DDBJ whole genome shotgun (WGS) entry which is preliminary data.</text>
</comment>
<name>A0ACB8UT04_9EURO</name>
<gene>
    <name evidence="1" type="primary">ATG13</name>
    <name evidence="1" type="ORF">LOY88_005723</name>
</gene>
<protein>
    <submittedName>
        <fullName evidence="1">Autophagy protein 13</fullName>
    </submittedName>
</protein>